<dbReference type="RefSeq" id="WP_123719822.1">
    <property type="nucleotide sequence ID" value="NZ_MOBN01000014.1"/>
</dbReference>
<reference evidence="2 3" key="1">
    <citation type="submission" date="2016-10" db="EMBL/GenBank/DDBJ databases">
        <title>Comparative genome analysis of multiple Pseudomonas spp. focuses on biocontrol and plant growth promoting traits.</title>
        <authorList>
            <person name="Tao X.-Y."/>
            <person name="Taylor C.G."/>
        </authorList>
    </citation>
    <scope>NUCLEOTIDE SEQUENCE [LARGE SCALE GENOMIC DNA]</scope>
    <source>
        <strain evidence="2 3">48C10</strain>
    </source>
</reference>
<organism evidence="2 3">
    <name type="scientific">Pseudomonas lini</name>
    <dbReference type="NCBI Taxonomy" id="163011"/>
    <lineage>
        <taxon>Bacteria</taxon>
        <taxon>Pseudomonadati</taxon>
        <taxon>Pseudomonadota</taxon>
        <taxon>Gammaproteobacteria</taxon>
        <taxon>Pseudomonadales</taxon>
        <taxon>Pseudomonadaceae</taxon>
        <taxon>Pseudomonas</taxon>
    </lineage>
</organism>
<dbReference type="AlphaFoldDB" id="A0A423IUF9"/>
<evidence type="ECO:0000313" key="3">
    <source>
        <dbReference type="Proteomes" id="UP000284168"/>
    </source>
</evidence>
<protein>
    <submittedName>
        <fullName evidence="2">Phage tail protein</fullName>
    </submittedName>
</protein>
<dbReference type="Pfam" id="PF21882">
    <property type="entry name" value="Gp53-like_C"/>
    <property type="match status" value="1"/>
</dbReference>
<proteinExistence type="predicted"/>
<evidence type="ECO:0000313" key="2">
    <source>
        <dbReference type="EMBL" id="RON29054.1"/>
    </source>
</evidence>
<dbReference type="InterPro" id="IPR054075">
    <property type="entry name" value="Gp53-like_C"/>
</dbReference>
<feature type="domain" description="Putative tail fiber protein gp53-like C-terminal" evidence="1">
    <location>
        <begin position="216"/>
        <end position="299"/>
    </location>
</feature>
<sequence length="299" mass="30550">MDYPKSVPSTGLVDGKFVDEDPVMGTPGSLIPASWGNGITQELLSVIQAAGITPAEGLHNQLLAALRGSGLFVTAPQFDNDNSVATTAFVNRSGLQFSGFASYADSAVLTVSNIGGVSSFSSNTPITATLPATAGIAHASTMNIVNAGAGALTVSAAPGPDTVKASNGVVGSIVLGVGETAEFLKLENQWRLVGGTVSLKYASLFSGMNGNPGYQKYSSGNIDQWGYGTTDANGEVFVTFPISFPTAFVSVVATHVGGDGAMVIMLAGTATKQSCRLKVRDMGGSVRAGWGVTYFAKGY</sequence>
<dbReference type="Gene3D" id="2.60.40.3940">
    <property type="match status" value="1"/>
</dbReference>
<dbReference type="Proteomes" id="UP000284168">
    <property type="component" value="Unassembled WGS sequence"/>
</dbReference>
<accession>A0A423IUF9</accession>
<evidence type="ECO:0000259" key="1">
    <source>
        <dbReference type="Pfam" id="PF21882"/>
    </source>
</evidence>
<comment type="caution">
    <text evidence="2">The sequence shown here is derived from an EMBL/GenBank/DDBJ whole genome shotgun (WGS) entry which is preliminary data.</text>
</comment>
<dbReference type="EMBL" id="MOBN01000014">
    <property type="protein sequence ID" value="RON29054.1"/>
    <property type="molecule type" value="Genomic_DNA"/>
</dbReference>
<gene>
    <name evidence="2" type="ORF">BK663_06275</name>
</gene>
<name>A0A423IUF9_9PSED</name>